<dbReference type="InterPro" id="IPR006143">
    <property type="entry name" value="RND_pump_MFP"/>
</dbReference>
<dbReference type="Gene3D" id="2.40.50.100">
    <property type="match status" value="1"/>
</dbReference>
<dbReference type="AlphaFoldDB" id="A0A0G0XKT6"/>
<organism evidence="6 7">
    <name type="scientific">Candidatus Uhrbacteria bacterium GW2011_GWF2_41_16</name>
    <dbReference type="NCBI Taxonomy" id="1618997"/>
    <lineage>
        <taxon>Bacteria</taxon>
        <taxon>Candidatus Uhriibacteriota</taxon>
    </lineage>
</organism>
<dbReference type="SUPFAM" id="SSF111369">
    <property type="entry name" value="HlyD-like secretion proteins"/>
    <property type="match status" value="1"/>
</dbReference>
<dbReference type="Pfam" id="PF25973">
    <property type="entry name" value="BSH_CzcB"/>
    <property type="match status" value="1"/>
</dbReference>
<evidence type="ECO:0000313" key="6">
    <source>
        <dbReference type="EMBL" id="KKR97385.1"/>
    </source>
</evidence>
<evidence type="ECO:0000259" key="4">
    <source>
        <dbReference type="Pfam" id="PF25954"/>
    </source>
</evidence>
<dbReference type="GO" id="GO:0022857">
    <property type="term" value="F:transmembrane transporter activity"/>
    <property type="evidence" value="ECO:0007669"/>
    <property type="project" value="InterPro"/>
</dbReference>
<dbReference type="Gene3D" id="2.40.420.20">
    <property type="match status" value="1"/>
</dbReference>
<feature type="domain" description="CzcB-like barrel-sandwich hybrid" evidence="5">
    <location>
        <begin position="82"/>
        <end position="227"/>
    </location>
</feature>
<dbReference type="Gene3D" id="2.40.30.170">
    <property type="match status" value="1"/>
</dbReference>
<dbReference type="GO" id="GO:0016020">
    <property type="term" value="C:membrane"/>
    <property type="evidence" value="ECO:0007669"/>
    <property type="project" value="InterPro"/>
</dbReference>
<reference evidence="6 7" key="1">
    <citation type="journal article" date="2015" name="Nature">
        <title>rRNA introns, odd ribosomes, and small enigmatic genomes across a large radiation of phyla.</title>
        <authorList>
            <person name="Brown C.T."/>
            <person name="Hug L.A."/>
            <person name="Thomas B.C."/>
            <person name="Sharon I."/>
            <person name="Castelle C.J."/>
            <person name="Singh A."/>
            <person name="Wilkins M.J."/>
            <person name="Williams K.H."/>
            <person name="Banfield J.F."/>
        </authorList>
    </citation>
    <scope>NUCLEOTIDE SEQUENCE [LARGE SCALE GENOMIC DNA]</scope>
</reference>
<dbReference type="Gene3D" id="1.10.287.470">
    <property type="entry name" value="Helix hairpin bin"/>
    <property type="match status" value="1"/>
</dbReference>
<dbReference type="PROSITE" id="PS51257">
    <property type="entry name" value="PROKAR_LIPOPROTEIN"/>
    <property type="match status" value="1"/>
</dbReference>
<dbReference type="InterPro" id="IPR058647">
    <property type="entry name" value="BSH_CzcB-like"/>
</dbReference>
<dbReference type="EMBL" id="LCAU01000017">
    <property type="protein sequence ID" value="KKR97385.1"/>
    <property type="molecule type" value="Genomic_DNA"/>
</dbReference>
<name>A0A0G0XKT6_9BACT</name>
<gene>
    <name evidence="6" type="ORF">UU48_C0017G0021</name>
</gene>
<comment type="caution">
    <text evidence="6">The sequence shown here is derived from an EMBL/GenBank/DDBJ whole genome shotgun (WGS) entry which is preliminary data.</text>
</comment>
<dbReference type="Proteomes" id="UP000034746">
    <property type="component" value="Unassembled WGS sequence"/>
</dbReference>
<dbReference type="InterPro" id="IPR051909">
    <property type="entry name" value="MFP_Cation_Efflux"/>
</dbReference>
<dbReference type="NCBIfam" id="TIGR01730">
    <property type="entry name" value="RND_mfp"/>
    <property type="match status" value="1"/>
</dbReference>
<evidence type="ECO:0000313" key="7">
    <source>
        <dbReference type="Proteomes" id="UP000034746"/>
    </source>
</evidence>
<evidence type="ECO:0000256" key="1">
    <source>
        <dbReference type="ARBA" id="ARBA00009477"/>
    </source>
</evidence>
<dbReference type="GO" id="GO:0060003">
    <property type="term" value="P:copper ion export"/>
    <property type="evidence" value="ECO:0007669"/>
    <property type="project" value="TreeGrafter"/>
</dbReference>
<dbReference type="PATRIC" id="fig|1618997.3.peg.1046"/>
<dbReference type="GO" id="GO:0015679">
    <property type="term" value="P:plasma membrane copper ion transport"/>
    <property type="evidence" value="ECO:0007669"/>
    <property type="project" value="TreeGrafter"/>
</dbReference>
<dbReference type="Pfam" id="PF25954">
    <property type="entry name" value="Beta-barrel_RND_2"/>
    <property type="match status" value="1"/>
</dbReference>
<feature type="domain" description="CusB-like beta-barrel" evidence="4">
    <location>
        <begin position="234"/>
        <end position="302"/>
    </location>
</feature>
<comment type="similarity">
    <text evidence="1">Belongs to the membrane fusion protein (MFP) (TC 8.A.1) family.</text>
</comment>
<evidence type="ECO:0000259" key="5">
    <source>
        <dbReference type="Pfam" id="PF25973"/>
    </source>
</evidence>
<dbReference type="PANTHER" id="PTHR30097:SF4">
    <property type="entry name" value="SLR6042 PROTEIN"/>
    <property type="match status" value="1"/>
</dbReference>
<feature type="signal peptide" evidence="3">
    <location>
        <begin position="1"/>
        <end position="20"/>
    </location>
</feature>
<protein>
    <submittedName>
        <fullName evidence="6">Efflux transporter, RND family, MFP subunit</fullName>
    </submittedName>
</protein>
<proteinExistence type="inferred from homology"/>
<feature type="chain" id="PRO_5002535324" evidence="3">
    <location>
        <begin position="21"/>
        <end position="398"/>
    </location>
</feature>
<accession>A0A0G0XKT6</accession>
<evidence type="ECO:0000256" key="2">
    <source>
        <dbReference type="ARBA" id="ARBA00022448"/>
    </source>
</evidence>
<dbReference type="InterPro" id="IPR058792">
    <property type="entry name" value="Beta-barrel_RND_2"/>
</dbReference>
<keyword evidence="2" id="KW-0813">Transport</keyword>
<keyword evidence="3" id="KW-0732">Signal</keyword>
<dbReference type="PANTHER" id="PTHR30097">
    <property type="entry name" value="CATION EFFLUX SYSTEM PROTEIN CUSB"/>
    <property type="match status" value="1"/>
</dbReference>
<sequence length="398" mass="44481">MKVKIKICLIIIVLSNLLFSGCNKQTATIEVEEHHDENENRVELSAAQYKVAGIELGKAEQKNLSIIIKVNGVIDAPPQSLVSICAILGGFVKSTDLLHGSRVTKGDAVVVMEHPDYIQLQQDYLDSKSKLVYLELEFERQKGLQEKNVSSAKTFQQTTADYKSMKAGVNALGKKLALIGIDAEQLEESEEISRTVTIHSPINGYVSKVNVNIGKYVNPADVMFEIVNTEHLHVELTVFEKDINKIKEGQRIRFTLPNEDDKERRAFVYLIGRLIGSDRTVKVHGHLDKEDEQLLPGMFVKAFIEIADNQINALPEQAIVQSGGKHYIYILKEKRVENNQEVNSFEMIEVQKGITEGLYAEVALPDALDINSNQIVLKGAYSLLSKMKVSGEEDGHEH</sequence>
<dbReference type="GO" id="GO:0030313">
    <property type="term" value="C:cell envelope"/>
    <property type="evidence" value="ECO:0007669"/>
    <property type="project" value="TreeGrafter"/>
</dbReference>
<evidence type="ECO:0000256" key="3">
    <source>
        <dbReference type="SAM" id="SignalP"/>
    </source>
</evidence>